<dbReference type="EMBL" id="FRAA01000006">
    <property type="protein sequence ID" value="SHK57464.1"/>
    <property type="molecule type" value="Genomic_DNA"/>
</dbReference>
<feature type="transmembrane region" description="Helical" evidence="1">
    <location>
        <begin position="223"/>
        <end position="243"/>
    </location>
</feature>
<feature type="transmembrane region" description="Helical" evidence="1">
    <location>
        <begin position="47"/>
        <end position="71"/>
    </location>
</feature>
<keyword evidence="1" id="KW-0812">Transmembrane</keyword>
<evidence type="ECO:0000256" key="1">
    <source>
        <dbReference type="SAM" id="Phobius"/>
    </source>
</evidence>
<keyword evidence="1" id="KW-1133">Transmembrane helix</keyword>
<feature type="transmembrane region" description="Helical" evidence="1">
    <location>
        <begin position="21"/>
        <end position="41"/>
    </location>
</feature>
<name>A0A1M6TKJ3_REIAG</name>
<evidence type="ECO:0000313" key="3">
    <source>
        <dbReference type="Proteomes" id="UP000184474"/>
    </source>
</evidence>
<feature type="transmembrane region" description="Helical" evidence="1">
    <location>
        <begin position="199"/>
        <end position="217"/>
    </location>
</feature>
<protein>
    <submittedName>
        <fullName evidence="2">Uncharacterized protein</fullName>
    </submittedName>
</protein>
<sequence length="330" mass="38091">METLALTSEDVKSLKKQLIRAFIFSLFVVGIFTAMYTFVLSHMHDDIVIYVFAGFGVIFMGIIAYMAWTVVKDIKGGLKHRISGKMTDKRLDIHTSNTGSSSKGKSSTRTTRNYYIYLDGEEYKVDYRHYAKARVGDLVVMDRAPKSKHVLMFEVRATAASHDIVTREPAIDLSQLEEIELPLHEDDRVVMKQNFWKQFRSKLIWMTPFLFIIYGLLSSDMWGVLVFMFPLVIIPSVQFFRLCHSVFLYMRSQSYGQKVGMAAIVLDKSTITSNRSSTLQRIHTTWRSIDVNPILYDRLSEKDKIIVFRPKYGKKPFSLTTADDQMFYLG</sequence>
<keyword evidence="3" id="KW-1185">Reference proteome</keyword>
<dbReference type="STRING" id="156994.SAMN04488028_10682"/>
<dbReference type="AlphaFoldDB" id="A0A1M6TKJ3"/>
<gene>
    <name evidence="2" type="ORF">SAMN04488028_10682</name>
</gene>
<evidence type="ECO:0000313" key="2">
    <source>
        <dbReference type="EMBL" id="SHK57464.1"/>
    </source>
</evidence>
<keyword evidence="1" id="KW-0472">Membrane</keyword>
<dbReference type="RefSeq" id="WP_073123750.1">
    <property type="nucleotide sequence ID" value="NZ_FRAA01000006.1"/>
</dbReference>
<proteinExistence type="predicted"/>
<reference evidence="3" key="1">
    <citation type="submission" date="2016-11" db="EMBL/GenBank/DDBJ databases">
        <authorList>
            <person name="Varghese N."/>
            <person name="Submissions S."/>
        </authorList>
    </citation>
    <scope>NUCLEOTIDE SEQUENCE [LARGE SCALE GENOMIC DNA]</scope>
    <source>
        <strain evidence="3">DSM 26134</strain>
    </source>
</reference>
<dbReference type="Proteomes" id="UP000184474">
    <property type="component" value="Unassembled WGS sequence"/>
</dbReference>
<organism evidence="2 3">
    <name type="scientific">Reichenbachiella agariperforans</name>
    <dbReference type="NCBI Taxonomy" id="156994"/>
    <lineage>
        <taxon>Bacteria</taxon>
        <taxon>Pseudomonadati</taxon>
        <taxon>Bacteroidota</taxon>
        <taxon>Cytophagia</taxon>
        <taxon>Cytophagales</taxon>
        <taxon>Reichenbachiellaceae</taxon>
        <taxon>Reichenbachiella</taxon>
    </lineage>
</organism>
<accession>A0A1M6TKJ3</accession>